<feature type="region of interest" description="Disordered" evidence="1">
    <location>
        <begin position="327"/>
        <end position="387"/>
    </location>
</feature>
<name>A0A182V6F8_ANOME</name>
<protein>
    <submittedName>
        <fullName evidence="2">Uncharacterized protein</fullName>
    </submittedName>
</protein>
<feature type="compositionally biased region" description="Polar residues" evidence="1">
    <location>
        <begin position="362"/>
        <end position="375"/>
    </location>
</feature>
<evidence type="ECO:0000256" key="1">
    <source>
        <dbReference type="SAM" id="MobiDB-lite"/>
    </source>
</evidence>
<dbReference type="EnsemblMetazoa" id="AMEM009643-RA">
    <property type="protein sequence ID" value="AMEM009643-PA"/>
    <property type="gene ID" value="AMEM009643"/>
</dbReference>
<feature type="region of interest" description="Disordered" evidence="1">
    <location>
        <begin position="403"/>
        <end position="422"/>
    </location>
</feature>
<evidence type="ECO:0000313" key="3">
    <source>
        <dbReference type="Proteomes" id="UP000075903"/>
    </source>
</evidence>
<feature type="region of interest" description="Disordered" evidence="1">
    <location>
        <begin position="234"/>
        <end position="315"/>
    </location>
</feature>
<feature type="compositionally biased region" description="Low complexity" evidence="1">
    <location>
        <begin position="262"/>
        <end position="315"/>
    </location>
</feature>
<dbReference type="VEuPathDB" id="VectorBase:AMEM21_007838"/>
<dbReference type="VEuPathDB" id="VectorBase:AMEM009643"/>
<feature type="compositionally biased region" description="Polar residues" evidence="1">
    <location>
        <begin position="403"/>
        <end position="414"/>
    </location>
</feature>
<keyword evidence="3" id="KW-1185">Reference proteome</keyword>
<feature type="compositionally biased region" description="Low complexity" evidence="1">
    <location>
        <begin position="332"/>
        <end position="354"/>
    </location>
</feature>
<accession>A0A182V6F8</accession>
<feature type="compositionally biased region" description="Gly residues" evidence="1">
    <location>
        <begin position="237"/>
        <end position="247"/>
    </location>
</feature>
<reference evidence="2" key="1">
    <citation type="submission" date="2020-05" db="UniProtKB">
        <authorList>
            <consortium name="EnsemblMetazoa"/>
        </authorList>
    </citation>
    <scope>IDENTIFICATION</scope>
    <source>
        <strain evidence="2">MAF</strain>
    </source>
</reference>
<dbReference type="AlphaFoldDB" id="A0A182V6F8"/>
<dbReference type="STRING" id="30066.A0A182V6F8"/>
<dbReference type="Proteomes" id="UP000075903">
    <property type="component" value="Unassembled WGS sequence"/>
</dbReference>
<proteinExistence type="predicted"/>
<organism evidence="2 3">
    <name type="scientific">Anopheles merus</name>
    <name type="common">Mosquito</name>
    <dbReference type="NCBI Taxonomy" id="30066"/>
    <lineage>
        <taxon>Eukaryota</taxon>
        <taxon>Metazoa</taxon>
        <taxon>Ecdysozoa</taxon>
        <taxon>Arthropoda</taxon>
        <taxon>Hexapoda</taxon>
        <taxon>Insecta</taxon>
        <taxon>Pterygota</taxon>
        <taxon>Neoptera</taxon>
        <taxon>Endopterygota</taxon>
        <taxon>Diptera</taxon>
        <taxon>Nematocera</taxon>
        <taxon>Culicoidea</taxon>
        <taxon>Culicidae</taxon>
        <taxon>Anophelinae</taxon>
        <taxon>Anopheles</taxon>
    </lineage>
</organism>
<evidence type="ECO:0000313" key="2">
    <source>
        <dbReference type="EnsemblMetazoa" id="AMEM009643-PA"/>
    </source>
</evidence>
<sequence>MLACVSLMEKQAPLGGEQEIDSATSLLQFVQSGPLTSRQRFRQAMVNLDFAAIVRESARAKCVKPGVRRWPSCAVRLEGGQLIVAFVGRVKRMRNIIFSKSVRMAIKMSEEPKRREWPFFNLMDVYFSDQVNDPTLRLFSSTKRFDSDTLDDAQFDDEIMNSTAAAAIAAAAAASAAAANAASQHKIKNELIASHGHSGGSMLDISDIIGDEHGESKFDQFKREIVLSQIQEITRAGSGGGGGGGGGGRKEKNNNNKDHHNNNNNNSSNNNNNNNNNNTNNSVSNNNSNNNASNHSPSNNSANSSPNGAGHNGNATLESKHKLMESLNLSPGGSHLTTSGVSSLSTTSNSSSGSARDEASSLNSSPTSHMSSGPPTNGPELRKMSNGPTADFSALLAAANSHTNGTLHSNSSALSSTDRDTDYDDYAERSSLYDGGNNHLKTLNQKLLHQMNEHHNIDQLERFERREKLHLRAALKRPLNPAQN</sequence>
<feature type="compositionally biased region" description="Basic and acidic residues" evidence="1">
    <location>
        <begin position="248"/>
        <end position="261"/>
    </location>
</feature>